<dbReference type="InterPro" id="IPR001107">
    <property type="entry name" value="Band_7"/>
</dbReference>
<dbReference type="GO" id="GO:0005886">
    <property type="term" value="C:plasma membrane"/>
    <property type="evidence" value="ECO:0007669"/>
    <property type="project" value="InterPro"/>
</dbReference>
<dbReference type="GO" id="GO:0098552">
    <property type="term" value="C:side of membrane"/>
    <property type="evidence" value="ECO:0007669"/>
    <property type="project" value="UniProtKB-ARBA"/>
</dbReference>
<evidence type="ECO:0000259" key="4">
    <source>
        <dbReference type="SMART" id="SM00244"/>
    </source>
</evidence>
<evidence type="ECO:0000256" key="2">
    <source>
        <dbReference type="ARBA" id="ARBA00008164"/>
    </source>
</evidence>
<dbReference type="PANTHER" id="PTHR10264">
    <property type="entry name" value="BAND 7 PROTEIN-RELATED"/>
    <property type="match status" value="1"/>
</dbReference>
<keyword evidence="6" id="KW-1185">Reference proteome</keyword>
<dbReference type="CDD" id="cd08826">
    <property type="entry name" value="SPFH_eoslipins_u1"/>
    <property type="match status" value="1"/>
</dbReference>
<sequence length="255" mass="29299">MALLIIIAIILVLFFWSLRIAQEYQRAIVFRLGRFESIRGPGLFWLIPFIEREQRVDIRTKTVDLEQQETITKDSVTIKVNAVLWFKITNPEDAIIKVADYNKAVYQFSVTALRNIIGQHTLDEVLREREQINATLQKMVDTTTEPWGIKIEMVEMKDVEIPEAMQRAMAREAEAIREKRARIVKAEAELEASIKLTQGAKEMEGSPIALELRRMQMLSEIGIDNNTTTVILMPSEFTNAAKSFTELVSMKKPEE</sequence>
<evidence type="ECO:0000313" key="5">
    <source>
        <dbReference type="EMBL" id="MVN22657.1"/>
    </source>
</evidence>
<comment type="subcellular location">
    <subcellularLocation>
        <location evidence="1">Membrane</location>
        <topology evidence="1">Single-pass membrane protein</topology>
    </subcellularLocation>
</comment>
<dbReference type="Proteomes" id="UP000462014">
    <property type="component" value="Unassembled WGS sequence"/>
</dbReference>
<dbReference type="SMART" id="SM00244">
    <property type="entry name" value="PHB"/>
    <property type="match status" value="1"/>
</dbReference>
<evidence type="ECO:0000256" key="1">
    <source>
        <dbReference type="ARBA" id="ARBA00004167"/>
    </source>
</evidence>
<dbReference type="InterPro" id="IPR043202">
    <property type="entry name" value="Band-7_stomatin-like"/>
</dbReference>
<feature type="coiled-coil region" evidence="3">
    <location>
        <begin position="169"/>
        <end position="196"/>
    </location>
</feature>
<protein>
    <submittedName>
        <fullName evidence="5">Slipin family protein</fullName>
    </submittedName>
</protein>
<feature type="domain" description="Band 7" evidence="4">
    <location>
        <begin position="16"/>
        <end position="173"/>
    </location>
</feature>
<keyword evidence="3" id="KW-0175">Coiled coil</keyword>
<dbReference type="InterPro" id="IPR001972">
    <property type="entry name" value="Stomatin_HflK_fam"/>
</dbReference>
<dbReference type="PRINTS" id="PR00721">
    <property type="entry name" value="STOMATIN"/>
</dbReference>
<dbReference type="Gene3D" id="3.30.479.30">
    <property type="entry name" value="Band 7 domain"/>
    <property type="match status" value="1"/>
</dbReference>
<name>A0A7K1SZH4_9SPHI</name>
<evidence type="ECO:0000313" key="6">
    <source>
        <dbReference type="Proteomes" id="UP000462014"/>
    </source>
</evidence>
<dbReference type="Pfam" id="PF01145">
    <property type="entry name" value="Band_7"/>
    <property type="match status" value="1"/>
</dbReference>
<reference evidence="5 6" key="1">
    <citation type="submission" date="2019-12" db="EMBL/GenBank/DDBJ databases">
        <title>Mucilaginibacter sp. HMF7410 genome sequencing and assembly.</title>
        <authorList>
            <person name="Kang H."/>
            <person name="Cha I."/>
            <person name="Kim H."/>
            <person name="Joh K."/>
        </authorList>
    </citation>
    <scope>NUCLEOTIDE SEQUENCE [LARGE SCALE GENOMIC DNA]</scope>
    <source>
        <strain evidence="5 6">HMF7410</strain>
    </source>
</reference>
<dbReference type="Gene3D" id="6.10.250.2090">
    <property type="match status" value="1"/>
</dbReference>
<comment type="caution">
    <text evidence="5">The sequence shown here is derived from an EMBL/GenBank/DDBJ whole genome shotgun (WGS) entry which is preliminary data.</text>
</comment>
<dbReference type="EMBL" id="WPIK01000012">
    <property type="protein sequence ID" value="MVN22657.1"/>
    <property type="molecule type" value="Genomic_DNA"/>
</dbReference>
<dbReference type="RefSeq" id="WP_157568116.1">
    <property type="nucleotide sequence ID" value="NZ_WPIK01000012.1"/>
</dbReference>
<comment type="similarity">
    <text evidence="2">Belongs to the band 7/mec-2 family.</text>
</comment>
<evidence type="ECO:0000256" key="3">
    <source>
        <dbReference type="SAM" id="Coils"/>
    </source>
</evidence>
<dbReference type="InterPro" id="IPR036013">
    <property type="entry name" value="Band_7/SPFH_dom_sf"/>
</dbReference>
<proteinExistence type="inferred from homology"/>
<organism evidence="5 6">
    <name type="scientific">Mucilaginibacter arboris</name>
    <dbReference type="NCBI Taxonomy" id="2682090"/>
    <lineage>
        <taxon>Bacteria</taxon>
        <taxon>Pseudomonadati</taxon>
        <taxon>Bacteroidota</taxon>
        <taxon>Sphingobacteriia</taxon>
        <taxon>Sphingobacteriales</taxon>
        <taxon>Sphingobacteriaceae</taxon>
        <taxon>Mucilaginibacter</taxon>
    </lineage>
</organism>
<accession>A0A7K1SZH4</accession>
<dbReference type="SUPFAM" id="SSF117892">
    <property type="entry name" value="Band 7/SPFH domain"/>
    <property type="match status" value="1"/>
</dbReference>
<dbReference type="PANTHER" id="PTHR10264:SF19">
    <property type="entry name" value="AT06885P-RELATED"/>
    <property type="match status" value="1"/>
</dbReference>
<dbReference type="FunFam" id="3.30.479.30:FF:000004">
    <property type="entry name" value="Putative membrane protease family, stomatin"/>
    <property type="match status" value="1"/>
</dbReference>
<gene>
    <name evidence="5" type="ORF">GO621_14080</name>
</gene>
<dbReference type="AlphaFoldDB" id="A0A7K1SZH4"/>